<organism evidence="9 10">
    <name type="scientific">Fusarium oxysporum</name>
    <name type="common">Fusarium vascular wilt</name>
    <dbReference type="NCBI Taxonomy" id="5507"/>
    <lineage>
        <taxon>Eukaryota</taxon>
        <taxon>Fungi</taxon>
        <taxon>Dikarya</taxon>
        <taxon>Ascomycota</taxon>
        <taxon>Pezizomycotina</taxon>
        <taxon>Sordariomycetes</taxon>
        <taxon>Hypocreomycetidae</taxon>
        <taxon>Hypocreales</taxon>
        <taxon>Nectriaceae</taxon>
        <taxon>Fusarium</taxon>
        <taxon>Fusarium oxysporum species complex</taxon>
    </lineage>
</organism>
<reference evidence="9" key="1">
    <citation type="submission" date="2020-02" db="EMBL/GenBank/DDBJ databases">
        <title>Identification and distribution of gene clusters putatively required for synthesis of sphingolipid metabolism inhibitors in phylogenetically diverse species of the filamentous fungus Fusarium.</title>
        <authorList>
            <person name="Kim H.-S."/>
            <person name="Busman M."/>
            <person name="Brown D.W."/>
            <person name="Divon H."/>
            <person name="Uhlig S."/>
            <person name="Proctor R.H."/>
        </authorList>
    </citation>
    <scope>NUCLEOTIDE SEQUENCE [LARGE SCALE GENOMIC DNA]</scope>
    <source>
        <strain evidence="9">NRRL 39464</strain>
    </source>
</reference>
<evidence type="ECO:0000259" key="8">
    <source>
        <dbReference type="PROSITE" id="PS50850"/>
    </source>
</evidence>
<dbReference type="AlphaFoldDB" id="A0A8H5ED72"/>
<evidence type="ECO:0000256" key="7">
    <source>
        <dbReference type="SAM" id="Phobius"/>
    </source>
</evidence>
<comment type="subcellular location">
    <subcellularLocation>
        <location evidence="1">Membrane</location>
        <topology evidence="1">Multi-pass membrane protein</topology>
    </subcellularLocation>
</comment>
<dbReference type="Proteomes" id="UP000558688">
    <property type="component" value="Unassembled WGS sequence"/>
</dbReference>
<evidence type="ECO:0000256" key="2">
    <source>
        <dbReference type="ARBA" id="ARBA00010992"/>
    </source>
</evidence>
<evidence type="ECO:0000256" key="4">
    <source>
        <dbReference type="ARBA" id="ARBA00022989"/>
    </source>
</evidence>
<dbReference type="EMBL" id="JAAFOW010002765">
    <property type="protein sequence ID" value="KAF5256190.1"/>
    <property type="molecule type" value="Genomic_DNA"/>
</dbReference>
<keyword evidence="4 7" id="KW-1133">Transmembrane helix</keyword>
<dbReference type="GO" id="GO:0005351">
    <property type="term" value="F:carbohydrate:proton symporter activity"/>
    <property type="evidence" value="ECO:0007669"/>
    <property type="project" value="TreeGrafter"/>
</dbReference>
<dbReference type="InterPro" id="IPR036259">
    <property type="entry name" value="MFS_trans_sf"/>
</dbReference>
<evidence type="ECO:0000313" key="10">
    <source>
        <dbReference type="Proteomes" id="UP000558688"/>
    </source>
</evidence>
<accession>A0A8H5ED72</accession>
<evidence type="ECO:0000256" key="3">
    <source>
        <dbReference type="ARBA" id="ARBA00022692"/>
    </source>
</evidence>
<evidence type="ECO:0000256" key="6">
    <source>
        <dbReference type="SAM" id="MobiDB-lite"/>
    </source>
</evidence>
<dbReference type="InterPro" id="IPR020846">
    <property type="entry name" value="MFS_dom"/>
</dbReference>
<feature type="region of interest" description="Disordered" evidence="6">
    <location>
        <begin position="86"/>
        <end position="106"/>
    </location>
</feature>
<keyword evidence="3 7" id="KW-0812">Transmembrane</keyword>
<dbReference type="InterPro" id="IPR050360">
    <property type="entry name" value="MFS_Sugar_Transporters"/>
</dbReference>
<dbReference type="Pfam" id="PF00083">
    <property type="entry name" value="Sugar_tr"/>
    <property type="match status" value="1"/>
</dbReference>
<feature type="compositionally biased region" description="Basic and acidic residues" evidence="6">
    <location>
        <begin position="86"/>
        <end position="100"/>
    </location>
</feature>
<evidence type="ECO:0000313" key="9">
    <source>
        <dbReference type="EMBL" id="KAF5256190.1"/>
    </source>
</evidence>
<feature type="domain" description="Major facilitator superfamily (MFS) profile" evidence="8">
    <location>
        <begin position="1"/>
        <end position="48"/>
    </location>
</feature>
<name>A0A8H5ED72_FUSOX</name>
<gene>
    <name evidence="9" type="ORF">FOXYS1_13339</name>
</gene>
<protein>
    <recommendedName>
        <fullName evidence="8">Major facilitator superfamily (MFS) profile domain-containing protein</fullName>
    </recommendedName>
</protein>
<dbReference type="Gene3D" id="1.20.1250.20">
    <property type="entry name" value="MFS general substrate transporter like domains"/>
    <property type="match status" value="1"/>
</dbReference>
<comment type="caution">
    <text evidence="9">The sequence shown here is derived from an EMBL/GenBank/DDBJ whole genome shotgun (WGS) entry which is preliminary data.</text>
</comment>
<dbReference type="InterPro" id="IPR005828">
    <property type="entry name" value="MFS_sugar_transport-like"/>
</dbReference>
<evidence type="ECO:0000256" key="5">
    <source>
        <dbReference type="ARBA" id="ARBA00023136"/>
    </source>
</evidence>
<feature type="non-terminal residue" evidence="9">
    <location>
        <position position="1"/>
    </location>
</feature>
<sequence length="106" mass="12412">ANNWFWNFIVSRFTPQMFIKMGYGVYFFFASLMILSATFVFFFIPETKGLPLDTMDRLFEIKPVWKAHGQLSEELTLQEEEFRRNAEGADLSAEKSRAIAEENEQV</sequence>
<dbReference type="PROSITE" id="PS50850">
    <property type="entry name" value="MFS"/>
    <property type="match status" value="1"/>
</dbReference>
<proteinExistence type="inferred from homology"/>
<comment type="similarity">
    <text evidence="2">Belongs to the major facilitator superfamily. Sugar transporter (TC 2.A.1.1) family.</text>
</comment>
<keyword evidence="5 7" id="KW-0472">Membrane</keyword>
<dbReference type="PANTHER" id="PTHR48022:SF34">
    <property type="entry name" value="MAJOR FACILITATOR SUPERFAMILY (MFS) PROFILE DOMAIN-CONTAINING PROTEIN-RELATED"/>
    <property type="match status" value="1"/>
</dbReference>
<dbReference type="PANTHER" id="PTHR48022">
    <property type="entry name" value="PLASTIDIC GLUCOSE TRANSPORTER 4"/>
    <property type="match status" value="1"/>
</dbReference>
<evidence type="ECO:0000256" key="1">
    <source>
        <dbReference type="ARBA" id="ARBA00004141"/>
    </source>
</evidence>
<dbReference type="GO" id="GO:0016020">
    <property type="term" value="C:membrane"/>
    <property type="evidence" value="ECO:0007669"/>
    <property type="project" value="UniProtKB-SubCell"/>
</dbReference>
<feature type="transmembrane region" description="Helical" evidence="7">
    <location>
        <begin position="23"/>
        <end position="44"/>
    </location>
</feature>